<name>A0A6S6SVN1_9BACT</name>
<dbReference type="AlphaFoldDB" id="A0A6S6SVN1"/>
<organism evidence="1">
    <name type="scientific">uncultured Sulfurovum sp</name>
    <dbReference type="NCBI Taxonomy" id="269237"/>
    <lineage>
        <taxon>Bacteria</taxon>
        <taxon>Pseudomonadati</taxon>
        <taxon>Campylobacterota</taxon>
        <taxon>Epsilonproteobacteria</taxon>
        <taxon>Campylobacterales</taxon>
        <taxon>Sulfurovaceae</taxon>
        <taxon>Sulfurovum</taxon>
        <taxon>environmental samples</taxon>
    </lineage>
</organism>
<evidence type="ECO:0000313" key="1">
    <source>
        <dbReference type="EMBL" id="CAA6812599.1"/>
    </source>
</evidence>
<gene>
    <name evidence="1" type="ORF">HELGO_WM41876</name>
</gene>
<protein>
    <submittedName>
        <fullName evidence="1">Uncharacterized protein</fullName>
    </submittedName>
</protein>
<dbReference type="EMBL" id="CACVAR010000219">
    <property type="protein sequence ID" value="CAA6812599.1"/>
    <property type="molecule type" value="Genomic_DNA"/>
</dbReference>
<reference evidence="1" key="1">
    <citation type="submission" date="2020-01" db="EMBL/GenBank/DDBJ databases">
        <authorList>
            <person name="Meier V. D."/>
            <person name="Meier V D."/>
        </authorList>
    </citation>
    <scope>NUCLEOTIDE SEQUENCE</scope>
    <source>
        <strain evidence="1">HLG_WM_MAG_03</strain>
    </source>
</reference>
<proteinExistence type="predicted"/>
<sequence>MYSIKLDVNPLIYEHIMFFLKNLPKNMISIDIEKRKSENKIDNLSTHEDELGHFQELSNIPLEKIWNNKEDEVYDKFLK</sequence>
<accession>A0A6S6SVN1</accession>